<sequence length="332" mass="38020">MFTFSRPGKTQRATDNEALTIDDCTNNPSDASGFVYSPLHNPTKEIRLLVLKSKYQSERGSYRYNIECSLRLVPLYLLSITNYEALSYTWGSPEDGVREIRLGGKPFDVRINLWWALDHLRYPDRPRILWIDALCIDQSNEIERNHQVRQMGLVYREASKVIVWLGLPAANSNAAFEFIVDGNTASLDIQAGACEISNPVHTTNLNAFFALCERGYWSRLWVVQEIVLAKELMVSCGPNVATWTAFSRALQGYEHYDRIKSSLPYLFDRQRSDRYYECRLINLLEACQASECADPRDKVYGLLGLANDCGEDELVVDYSKTVYEVYRDVIAF</sequence>
<dbReference type="STRING" id="1095630.A0A2J6TXF9"/>
<keyword evidence="4" id="KW-1185">Reference proteome</keyword>
<organism evidence="3 4">
    <name type="scientific">Hyaloscypha bicolor E</name>
    <dbReference type="NCBI Taxonomy" id="1095630"/>
    <lineage>
        <taxon>Eukaryota</taxon>
        <taxon>Fungi</taxon>
        <taxon>Dikarya</taxon>
        <taxon>Ascomycota</taxon>
        <taxon>Pezizomycotina</taxon>
        <taxon>Leotiomycetes</taxon>
        <taxon>Helotiales</taxon>
        <taxon>Hyaloscyphaceae</taxon>
        <taxon>Hyaloscypha</taxon>
        <taxon>Hyaloscypha bicolor</taxon>
    </lineage>
</organism>
<accession>A0A2J6TXF9</accession>
<feature type="region of interest" description="Disordered" evidence="1">
    <location>
        <begin position="1"/>
        <end position="22"/>
    </location>
</feature>
<evidence type="ECO:0000259" key="2">
    <source>
        <dbReference type="Pfam" id="PF06985"/>
    </source>
</evidence>
<name>A0A2J6TXF9_9HELO</name>
<dbReference type="Proteomes" id="UP000235371">
    <property type="component" value="Unassembled WGS sequence"/>
</dbReference>
<dbReference type="EMBL" id="KZ613740">
    <property type="protein sequence ID" value="PMD67661.1"/>
    <property type="molecule type" value="Genomic_DNA"/>
</dbReference>
<feature type="non-terminal residue" evidence="3">
    <location>
        <position position="332"/>
    </location>
</feature>
<evidence type="ECO:0000313" key="3">
    <source>
        <dbReference type="EMBL" id="PMD67661.1"/>
    </source>
</evidence>
<dbReference type="RefSeq" id="XP_024744565.1">
    <property type="nucleotide sequence ID" value="XM_024873686.1"/>
</dbReference>
<dbReference type="InterPro" id="IPR010730">
    <property type="entry name" value="HET"/>
</dbReference>
<dbReference type="Pfam" id="PF06985">
    <property type="entry name" value="HET"/>
    <property type="match status" value="1"/>
</dbReference>
<dbReference type="InterPro" id="IPR052895">
    <property type="entry name" value="HetReg/Transcr_Mod"/>
</dbReference>
<proteinExistence type="predicted"/>
<reference evidence="3 4" key="1">
    <citation type="submission" date="2016-04" db="EMBL/GenBank/DDBJ databases">
        <title>A degradative enzymes factory behind the ericoid mycorrhizal symbiosis.</title>
        <authorList>
            <consortium name="DOE Joint Genome Institute"/>
            <person name="Martino E."/>
            <person name="Morin E."/>
            <person name="Grelet G."/>
            <person name="Kuo A."/>
            <person name="Kohler A."/>
            <person name="Daghino S."/>
            <person name="Barry K."/>
            <person name="Choi C."/>
            <person name="Cichocki N."/>
            <person name="Clum A."/>
            <person name="Copeland A."/>
            <person name="Hainaut M."/>
            <person name="Haridas S."/>
            <person name="Labutti K."/>
            <person name="Lindquist E."/>
            <person name="Lipzen A."/>
            <person name="Khouja H.-R."/>
            <person name="Murat C."/>
            <person name="Ohm R."/>
            <person name="Olson A."/>
            <person name="Spatafora J."/>
            <person name="Veneault-Fourrey C."/>
            <person name="Henrissat B."/>
            <person name="Grigoriev I."/>
            <person name="Martin F."/>
            <person name="Perotto S."/>
        </authorList>
    </citation>
    <scope>NUCLEOTIDE SEQUENCE [LARGE SCALE GENOMIC DNA]</scope>
    <source>
        <strain evidence="3 4">E</strain>
    </source>
</reference>
<evidence type="ECO:0000256" key="1">
    <source>
        <dbReference type="SAM" id="MobiDB-lite"/>
    </source>
</evidence>
<protein>
    <submittedName>
        <fullName evidence="3">HET-domain-containing protein</fullName>
    </submittedName>
</protein>
<dbReference type="InParanoid" id="A0A2J6TXF9"/>
<dbReference type="AlphaFoldDB" id="A0A2J6TXF9"/>
<dbReference type="PANTHER" id="PTHR24148">
    <property type="entry name" value="ANKYRIN REPEAT DOMAIN-CONTAINING PROTEIN 39 HOMOLOG-RELATED"/>
    <property type="match status" value="1"/>
</dbReference>
<feature type="domain" description="Heterokaryon incompatibility" evidence="2">
    <location>
        <begin position="83"/>
        <end position="225"/>
    </location>
</feature>
<evidence type="ECO:0000313" key="4">
    <source>
        <dbReference type="Proteomes" id="UP000235371"/>
    </source>
</evidence>
<gene>
    <name evidence="3" type="ORF">K444DRAFT_516442</name>
</gene>
<dbReference type="PANTHER" id="PTHR24148:SF73">
    <property type="entry name" value="HET DOMAIN PROTEIN (AFU_ORTHOLOGUE AFUA_8G01020)"/>
    <property type="match status" value="1"/>
</dbReference>
<dbReference type="OrthoDB" id="2157530at2759"/>
<dbReference type="GeneID" id="36581766"/>